<accession>A0A316Z518</accession>
<feature type="region of interest" description="Disordered" evidence="1">
    <location>
        <begin position="65"/>
        <end position="96"/>
    </location>
</feature>
<gene>
    <name evidence="3" type="ORF">FA09DRAFT_144703</name>
</gene>
<evidence type="ECO:0000313" key="3">
    <source>
        <dbReference type="EMBL" id="PWN95253.1"/>
    </source>
</evidence>
<organism evidence="3 4">
    <name type="scientific">Tilletiopsis washingtonensis</name>
    <dbReference type="NCBI Taxonomy" id="58919"/>
    <lineage>
        <taxon>Eukaryota</taxon>
        <taxon>Fungi</taxon>
        <taxon>Dikarya</taxon>
        <taxon>Basidiomycota</taxon>
        <taxon>Ustilaginomycotina</taxon>
        <taxon>Exobasidiomycetes</taxon>
        <taxon>Entylomatales</taxon>
        <taxon>Entylomatales incertae sedis</taxon>
        <taxon>Tilletiopsis</taxon>
    </lineage>
</organism>
<feature type="region of interest" description="Disordered" evidence="1">
    <location>
        <begin position="259"/>
        <end position="306"/>
    </location>
</feature>
<feature type="compositionally biased region" description="Pro residues" evidence="1">
    <location>
        <begin position="263"/>
        <end position="292"/>
    </location>
</feature>
<evidence type="ECO:0000256" key="1">
    <source>
        <dbReference type="SAM" id="MobiDB-lite"/>
    </source>
</evidence>
<keyword evidence="4" id="KW-1185">Reference proteome</keyword>
<name>A0A316Z518_9BASI</name>
<evidence type="ECO:0000313" key="4">
    <source>
        <dbReference type="Proteomes" id="UP000245946"/>
    </source>
</evidence>
<sequence length="356" mass="36944">MSRSLDATEKQPLLGADATAADTPRQCGSSPAMQRLGAVLRHVVRTALVVVSVVCVLSLLPPHIGQRGGRSTGPDAALHGWHGPPPPPPPPTAPLDCHALPASGTLNVSVVVFEPWARLVTHNSLRGSTLALLRDDAAAADAAALAGDARRAPKGPPPHGPVDLLVTVTRAAAAAAEHKPEALNICSFGLISGPAIGIFVSTVNMCRTPQLLTDVSLPQPAPTEPADLAAAHKTPGDGFGRVYPDISIAIHAPASLSLALLPDAPPPPPPPHHGPPRGPPPPGPPPHGPPHRGPGGPRRRRAWRTEECSSEFSGVIHAASSLPPSQPCSAHRFPALFPLYLSTHRDAIVDEMRDRC</sequence>
<protein>
    <submittedName>
        <fullName evidence="3">Uncharacterized protein</fullName>
    </submittedName>
</protein>
<feature type="transmembrane region" description="Helical" evidence="2">
    <location>
        <begin position="43"/>
        <end position="60"/>
    </location>
</feature>
<reference evidence="3 4" key="1">
    <citation type="journal article" date="2018" name="Mol. Biol. Evol.">
        <title>Broad Genomic Sampling Reveals a Smut Pathogenic Ancestry of the Fungal Clade Ustilaginomycotina.</title>
        <authorList>
            <person name="Kijpornyongpan T."/>
            <person name="Mondo S.J."/>
            <person name="Barry K."/>
            <person name="Sandor L."/>
            <person name="Lee J."/>
            <person name="Lipzen A."/>
            <person name="Pangilinan J."/>
            <person name="LaButti K."/>
            <person name="Hainaut M."/>
            <person name="Henrissat B."/>
            <person name="Grigoriev I.V."/>
            <person name="Spatafora J.W."/>
            <person name="Aime M.C."/>
        </authorList>
    </citation>
    <scope>NUCLEOTIDE SEQUENCE [LARGE SCALE GENOMIC DNA]</scope>
    <source>
        <strain evidence="3 4">MCA 4186</strain>
    </source>
</reference>
<keyword evidence="2" id="KW-0812">Transmembrane</keyword>
<feature type="region of interest" description="Disordered" evidence="1">
    <location>
        <begin position="1"/>
        <end position="29"/>
    </location>
</feature>
<keyword evidence="2" id="KW-0472">Membrane</keyword>
<dbReference type="Proteomes" id="UP000245946">
    <property type="component" value="Unassembled WGS sequence"/>
</dbReference>
<dbReference type="AlphaFoldDB" id="A0A316Z518"/>
<proteinExistence type="predicted"/>
<keyword evidence="2" id="KW-1133">Transmembrane helix</keyword>
<evidence type="ECO:0000256" key="2">
    <source>
        <dbReference type="SAM" id="Phobius"/>
    </source>
</evidence>
<dbReference type="EMBL" id="KZ819305">
    <property type="protein sequence ID" value="PWN95253.1"/>
    <property type="molecule type" value="Genomic_DNA"/>
</dbReference>
<dbReference type="GeneID" id="37266686"/>
<dbReference type="RefSeq" id="XP_025595532.1">
    <property type="nucleotide sequence ID" value="XM_025739140.1"/>
</dbReference>
<feature type="compositionally biased region" description="Pro residues" evidence="1">
    <location>
        <begin position="83"/>
        <end position="93"/>
    </location>
</feature>